<dbReference type="AlphaFoldDB" id="A0A1G2U1E8"/>
<feature type="domain" description="ABC transporter" evidence="5">
    <location>
        <begin position="23"/>
        <end position="59"/>
    </location>
</feature>
<comment type="similarity">
    <text evidence="1">Belongs to the ABC transporter superfamily.</text>
</comment>
<evidence type="ECO:0000256" key="3">
    <source>
        <dbReference type="ARBA" id="ARBA00022741"/>
    </source>
</evidence>
<dbReference type="PANTHER" id="PTHR42711:SF5">
    <property type="entry name" value="ABC TRANSPORTER ATP-BINDING PROTEIN NATA"/>
    <property type="match status" value="1"/>
</dbReference>
<keyword evidence="3" id="KW-0547">Nucleotide-binding</keyword>
<dbReference type="GO" id="GO:0016887">
    <property type="term" value="F:ATP hydrolysis activity"/>
    <property type="evidence" value="ECO:0007669"/>
    <property type="project" value="InterPro"/>
</dbReference>
<comment type="caution">
    <text evidence="6">The sequence shown here is derived from an EMBL/GenBank/DDBJ whole genome shotgun (WGS) entry which is preliminary data.</text>
</comment>
<dbReference type="Gene3D" id="3.40.50.300">
    <property type="entry name" value="P-loop containing nucleotide triphosphate hydrolases"/>
    <property type="match status" value="1"/>
</dbReference>
<dbReference type="EMBL" id="MHWE01000020">
    <property type="protein sequence ID" value="OHB03304.1"/>
    <property type="molecule type" value="Genomic_DNA"/>
</dbReference>
<evidence type="ECO:0000313" key="7">
    <source>
        <dbReference type="Proteomes" id="UP000176800"/>
    </source>
</evidence>
<dbReference type="Pfam" id="PF00005">
    <property type="entry name" value="ABC_tran"/>
    <property type="match status" value="1"/>
</dbReference>
<evidence type="ECO:0000256" key="2">
    <source>
        <dbReference type="ARBA" id="ARBA00022448"/>
    </source>
</evidence>
<dbReference type="PANTHER" id="PTHR42711">
    <property type="entry name" value="ABC TRANSPORTER ATP-BINDING PROTEIN"/>
    <property type="match status" value="1"/>
</dbReference>
<accession>A0A1G2U1E8</accession>
<dbReference type="InterPro" id="IPR027417">
    <property type="entry name" value="P-loop_NTPase"/>
</dbReference>
<evidence type="ECO:0000256" key="1">
    <source>
        <dbReference type="ARBA" id="ARBA00005417"/>
    </source>
</evidence>
<proteinExistence type="inferred from homology"/>
<protein>
    <recommendedName>
        <fullName evidence="5">ABC transporter domain-containing protein</fullName>
    </recommendedName>
</protein>
<gene>
    <name evidence="6" type="ORF">A3B14_01345</name>
</gene>
<keyword evidence="4" id="KW-0067">ATP-binding</keyword>
<evidence type="ECO:0000259" key="5">
    <source>
        <dbReference type="Pfam" id="PF00005"/>
    </source>
</evidence>
<reference evidence="6 7" key="1">
    <citation type="journal article" date="2016" name="Nat. Commun.">
        <title>Thousands of microbial genomes shed light on interconnected biogeochemical processes in an aquifer system.</title>
        <authorList>
            <person name="Anantharaman K."/>
            <person name="Brown C.T."/>
            <person name="Hug L.A."/>
            <person name="Sharon I."/>
            <person name="Castelle C.J."/>
            <person name="Probst A.J."/>
            <person name="Thomas B.C."/>
            <person name="Singh A."/>
            <person name="Wilkins M.J."/>
            <person name="Karaoz U."/>
            <person name="Brodie E.L."/>
            <person name="Williams K.H."/>
            <person name="Hubbard S.S."/>
            <person name="Banfield J.F."/>
        </authorList>
    </citation>
    <scope>NUCLEOTIDE SEQUENCE [LARGE SCALE GENOMIC DNA]</scope>
</reference>
<keyword evidence="2" id="KW-0813">Transport</keyword>
<evidence type="ECO:0000313" key="6">
    <source>
        <dbReference type="EMBL" id="OHB03304.1"/>
    </source>
</evidence>
<dbReference type="SUPFAM" id="SSF52540">
    <property type="entry name" value="P-loop containing nucleoside triphosphate hydrolases"/>
    <property type="match status" value="1"/>
</dbReference>
<dbReference type="InterPro" id="IPR003439">
    <property type="entry name" value="ABC_transporter-like_ATP-bd"/>
</dbReference>
<name>A0A1G2U1E8_9BACT</name>
<organism evidence="6 7">
    <name type="scientific">Candidatus Zambryskibacteria bacterium RIFCSPLOWO2_01_FULL_45_21</name>
    <dbReference type="NCBI Taxonomy" id="1802761"/>
    <lineage>
        <taxon>Bacteria</taxon>
        <taxon>Candidatus Zambryskiibacteriota</taxon>
    </lineage>
</organism>
<sequence>MSDLQPPKRASYVTELSKRFGAVLNQRIGSLSKGNRQKIGIIQAFMHQPKVFILDEPTAGLDPLMQEVFFELALSAKADGASLFISSHNLGEVQKMCDRIGFIRRGKLISEQTIADLTASASQTFHIHFAQATPMLELKHIPRAKVTLNSPHSVTVRLQGDMSPLFAVLAHHKVRSLDRREVNLEEEFMRFYKDDKK</sequence>
<dbReference type="Proteomes" id="UP000176800">
    <property type="component" value="Unassembled WGS sequence"/>
</dbReference>
<dbReference type="InterPro" id="IPR050763">
    <property type="entry name" value="ABC_transporter_ATP-binding"/>
</dbReference>
<evidence type="ECO:0000256" key="4">
    <source>
        <dbReference type="ARBA" id="ARBA00022840"/>
    </source>
</evidence>
<dbReference type="GO" id="GO:0005524">
    <property type="term" value="F:ATP binding"/>
    <property type="evidence" value="ECO:0007669"/>
    <property type="project" value="UniProtKB-KW"/>
</dbReference>